<dbReference type="Proteomes" id="UP000533476">
    <property type="component" value="Unassembled WGS sequence"/>
</dbReference>
<protein>
    <submittedName>
        <fullName evidence="1">Uncharacterized protein</fullName>
    </submittedName>
</protein>
<evidence type="ECO:0000313" key="1">
    <source>
        <dbReference type="EMBL" id="NMP23807.1"/>
    </source>
</evidence>
<dbReference type="EMBL" id="JABBVZ010000067">
    <property type="protein sequence ID" value="NMP23807.1"/>
    <property type="molecule type" value="Genomic_DNA"/>
</dbReference>
<accession>A0A7Y0Q3R2</accession>
<evidence type="ECO:0000313" key="2">
    <source>
        <dbReference type="Proteomes" id="UP000533476"/>
    </source>
</evidence>
<keyword evidence="2" id="KW-1185">Reference proteome</keyword>
<dbReference type="RefSeq" id="WP_169101401.1">
    <property type="nucleotide sequence ID" value="NZ_JABBVZ010000067.1"/>
</dbReference>
<comment type="caution">
    <text evidence="1">The sequence shown here is derived from an EMBL/GenBank/DDBJ whole genome shotgun (WGS) entry which is preliminary data.</text>
</comment>
<dbReference type="AlphaFoldDB" id="A0A7Y0Q3R2"/>
<proteinExistence type="predicted"/>
<name>A0A7Y0Q3R2_9FIRM</name>
<organism evidence="1 2">
    <name type="scientific">Sulfobacillus harzensis</name>
    <dbReference type="NCBI Taxonomy" id="2729629"/>
    <lineage>
        <taxon>Bacteria</taxon>
        <taxon>Bacillati</taxon>
        <taxon>Bacillota</taxon>
        <taxon>Clostridia</taxon>
        <taxon>Eubacteriales</taxon>
        <taxon>Clostridiales Family XVII. Incertae Sedis</taxon>
        <taxon>Sulfobacillus</taxon>
    </lineage>
</organism>
<reference evidence="1 2" key="1">
    <citation type="submission" date="2020-04" db="EMBL/GenBank/DDBJ databases">
        <authorList>
            <person name="Zhang R."/>
            <person name="Schippers A."/>
        </authorList>
    </citation>
    <scope>NUCLEOTIDE SEQUENCE [LARGE SCALE GENOMIC DNA]</scope>
    <source>
        <strain evidence="1 2">DSM 109850</strain>
    </source>
</reference>
<gene>
    <name evidence="1" type="ORF">HIJ39_15825</name>
</gene>
<sequence>MRLHVIWRWSCGICGNRYRTAAQARACQRSAHKRCQRCGLVGAADENFCERDGSRLVMD</sequence>